<proteinExistence type="inferred from homology"/>
<keyword evidence="4" id="KW-0238">DNA-binding</keyword>
<evidence type="ECO:0000256" key="3">
    <source>
        <dbReference type="ARBA" id="ARBA00022490"/>
    </source>
</evidence>
<evidence type="ECO:0000256" key="1">
    <source>
        <dbReference type="ARBA" id="ARBA00004453"/>
    </source>
</evidence>
<dbReference type="RefSeq" id="WP_145399973.1">
    <property type="nucleotide sequence ID" value="NZ_VLKU01000016.1"/>
</dbReference>
<dbReference type="Pfam" id="PF00816">
    <property type="entry name" value="Histone_HNS"/>
    <property type="match status" value="1"/>
</dbReference>
<dbReference type="Proteomes" id="UP000316225">
    <property type="component" value="Unassembled WGS sequence"/>
</dbReference>
<dbReference type="EMBL" id="VLKU01000016">
    <property type="protein sequence ID" value="TWI28218.1"/>
    <property type="molecule type" value="Genomic_DNA"/>
</dbReference>
<dbReference type="GO" id="GO:0005829">
    <property type="term" value="C:cytosol"/>
    <property type="evidence" value="ECO:0007669"/>
    <property type="project" value="TreeGrafter"/>
</dbReference>
<comment type="caution">
    <text evidence="6">The sequence shown here is derived from an EMBL/GenBank/DDBJ whole genome shotgun (WGS) entry which is preliminary data.</text>
</comment>
<dbReference type="SMART" id="SM00528">
    <property type="entry name" value="HNS"/>
    <property type="match status" value="1"/>
</dbReference>
<dbReference type="SUPFAM" id="SSF81273">
    <property type="entry name" value="H-NS histone-like proteins"/>
    <property type="match status" value="1"/>
</dbReference>
<dbReference type="InterPro" id="IPR037150">
    <property type="entry name" value="H-NS_C_dom_sf"/>
</dbReference>
<keyword evidence="7" id="KW-1185">Reference proteome</keyword>
<dbReference type="Gene3D" id="4.10.430.10">
    <property type="entry name" value="Histone-like protein H-NS, C-terminal domain"/>
    <property type="match status" value="1"/>
</dbReference>
<dbReference type="OrthoDB" id="5297879at2"/>
<sequence length="105" mass="11411">MSQSIDLTAMTLSELQALQKQVARQIETYEAQRVQKALAAATEAAKEHGFALKELLDAAATGKRTVAAKYADPDDPSRTWTGRGRKPAWVQARLEKGASLDDLAI</sequence>
<evidence type="ECO:0000313" key="7">
    <source>
        <dbReference type="Proteomes" id="UP000316225"/>
    </source>
</evidence>
<protein>
    <submittedName>
        <fullName evidence="6">Nucleoid protein H-NS</fullName>
    </submittedName>
</protein>
<dbReference type="GO" id="GO:0009295">
    <property type="term" value="C:nucleoid"/>
    <property type="evidence" value="ECO:0007669"/>
    <property type="project" value="UniProtKB-SubCell"/>
</dbReference>
<evidence type="ECO:0000313" key="6">
    <source>
        <dbReference type="EMBL" id="TWI28218.1"/>
    </source>
</evidence>
<name>A0A562N810_9RHOB</name>
<keyword evidence="3" id="KW-0963">Cytoplasm</keyword>
<dbReference type="GO" id="GO:0000976">
    <property type="term" value="F:transcription cis-regulatory region binding"/>
    <property type="evidence" value="ECO:0007669"/>
    <property type="project" value="TreeGrafter"/>
</dbReference>
<dbReference type="AlphaFoldDB" id="A0A562N810"/>
<comment type="similarity">
    <text evidence="2">Belongs to the histone-like protein H-NS family.</text>
</comment>
<feature type="domain" description="DNA-binding protein H-NS-like C-terminal" evidence="5">
    <location>
        <begin position="60"/>
        <end position="105"/>
    </location>
</feature>
<evidence type="ECO:0000256" key="2">
    <source>
        <dbReference type="ARBA" id="ARBA00010610"/>
    </source>
</evidence>
<organism evidence="6 7">
    <name type="scientific">Paracoccus sulfuroxidans</name>
    <dbReference type="NCBI Taxonomy" id="384678"/>
    <lineage>
        <taxon>Bacteria</taxon>
        <taxon>Pseudomonadati</taxon>
        <taxon>Pseudomonadota</taxon>
        <taxon>Alphaproteobacteria</taxon>
        <taxon>Rhodobacterales</taxon>
        <taxon>Paracoccaceae</taxon>
        <taxon>Paracoccus</taxon>
    </lineage>
</organism>
<dbReference type="PANTHER" id="PTHR38097:SF2">
    <property type="entry name" value="DNA-BINDING PROTEIN STPA"/>
    <property type="match status" value="1"/>
</dbReference>
<dbReference type="GO" id="GO:0003681">
    <property type="term" value="F:bent DNA binding"/>
    <property type="evidence" value="ECO:0007669"/>
    <property type="project" value="TreeGrafter"/>
</dbReference>
<accession>A0A562N810</accession>
<dbReference type="GO" id="GO:0003680">
    <property type="term" value="F:minor groove of adenine-thymine-rich DNA binding"/>
    <property type="evidence" value="ECO:0007669"/>
    <property type="project" value="TreeGrafter"/>
</dbReference>
<evidence type="ECO:0000259" key="5">
    <source>
        <dbReference type="SMART" id="SM00528"/>
    </source>
</evidence>
<evidence type="ECO:0000256" key="4">
    <source>
        <dbReference type="ARBA" id="ARBA00023125"/>
    </source>
</evidence>
<comment type="subcellular location">
    <subcellularLocation>
        <location evidence="1">Cytoplasm</location>
        <location evidence="1">Nucleoid</location>
    </subcellularLocation>
</comment>
<gene>
    <name evidence="6" type="ORF">IQ24_03835</name>
</gene>
<dbReference type="PANTHER" id="PTHR38097">
    <property type="match status" value="1"/>
</dbReference>
<reference evidence="6 7" key="1">
    <citation type="journal article" date="2015" name="Stand. Genomic Sci.">
        <title>Genomic Encyclopedia of Bacterial and Archaeal Type Strains, Phase III: the genomes of soil and plant-associated and newly described type strains.</title>
        <authorList>
            <person name="Whitman W.B."/>
            <person name="Woyke T."/>
            <person name="Klenk H.P."/>
            <person name="Zhou Y."/>
            <person name="Lilburn T.G."/>
            <person name="Beck B.J."/>
            <person name="De Vos P."/>
            <person name="Vandamme P."/>
            <person name="Eisen J.A."/>
            <person name="Garrity G."/>
            <person name="Hugenholtz P."/>
            <person name="Kyrpides N.C."/>
        </authorList>
    </citation>
    <scope>NUCLEOTIDE SEQUENCE [LARGE SCALE GENOMIC DNA]</scope>
    <source>
        <strain evidence="6 7">CGMCC 1.5364</strain>
    </source>
</reference>
<dbReference type="InterPro" id="IPR027444">
    <property type="entry name" value="H-NS_C_dom"/>
</dbReference>
<dbReference type="GO" id="GO:0001217">
    <property type="term" value="F:DNA-binding transcription repressor activity"/>
    <property type="evidence" value="ECO:0007669"/>
    <property type="project" value="TreeGrafter"/>
</dbReference>
<dbReference type="GO" id="GO:0032993">
    <property type="term" value="C:protein-DNA complex"/>
    <property type="evidence" value="ECO:0007669"/>
    <property type="project" value="TreeGrafter"/>
</dbReference>